<dbReference type="CDD" id="cd03116">
    <property type="entry name" value="MobB"/>
    <property type="match status" value="1"/>
</dbReference>
<organism evidence="2 3">
    <name type="scientific">Desulfobacula phenolica</name>
    <dbReference type="NCBI Taxonomy" id="90732"/>
    <lineage>
        <taxon>Bacteria</taxon>
        <taxon>Pseudomonadati</taxon>
        <taxon>Thermodesulfobacteriota</taxon>
        <taxon>Desulfobacteria</taxon>
        <taxon>Desulfobacterales</taxon>
        <taxon>Desulfobacteraceae</taxon>
        <taxon>Desulfobacula</taxon>
    </lineage>
</organism>
<dbReference type="GO" id="GO:0006777">
    <property type="term" value="P:Mo-molybdopterin cofactor biosynthetic process"/>
    <property type="evidence" value="ECO:0007669"/>
    <property type="project" value="InterPro"/>
</dbReference>
<keyword evidence="3" id="KW-1185">Reference proteome</keyword>
<evidence type="ECO:0000313" key="3">
    <source>
        <dbReference type="Proteomes" id="UP000199608"/>
    </source>
</evidence>
<evidence type="ECO:0000259" key="1">
    <source>
        <dbReference type="Pfam" id="PF03205"/>
    </source>
</evidence>
<dbReference type="Pfam" id="PF03205">
    <property type="entry name" value="MobB"/>
    <property type="match status" value="1"/>
</dbReference>
<dbReference type="EMBL" id="FNLL01000018">
    <property type="protein sequence ID" value="SDU62070.1"/>
    <property type="molecule type" value="Genomic_DNA"/>
</dbReference>
<dbReference type="InterPro" id="IPR052539">
    <property type="entry name" value="MGD_biosynthesis_adapter"/>
</dbReference>
<dbReference type="InterPro" id="IPR004435">
    <property type="entry name" value="MobB_dom"/>
</dbReference>
<reference evidence="3" key="1">
    <citation type="submission" date="2016-10" db="EMBL/GenBank/DDBJ databases">
        <authorList>
            <person name="Varghese N."/>
            <person name="Submissions S."/>
        </authorList>
    </citation>
    <scope>NUCLEOTIDE SEQUENCE [LARGE SCALE GENOMIC DNA]</scope>
    <source>
        <strain evidence="3">DSM 3384</strain>
    </source>
</reference>
<dbReference type="RefSeq" id="WP_092238122.1">
    <property type="nucleotide sequence ID" value="NZ_FNLL01000018.1"/>
</dbReference>
<dbReference type="Gene3D" id="3.40.50.300">
    <property type="entry name" value="P-loop containing nucleotide triphosphate hydrolases"/>
    <property type="match status" value="1"/>
</dbReference>
<gene>
    <name evidence="2" type="ORF">SAMN04487931_11830</name>
</gene>
<dbReference type="InterPro" id="IPR027417">
    <property type="entry name" value="P-loop_NTPase"/>
</dbReference>
<dbReference type="AlphaFoldDB" id="A0A1H2K068"/>
<dbReference type="Proteomes" id="UP000199608">
    <property type="component" value="Unassembled WGS sequence"/>
</dbReference>
<dbReference type="PANTHER" id="PTHR40072">
    <property type="entry name" value="MOLYBDOPTERIN-GUANINE DINUCLEOTIDE BIOSYNTHESIS ADAPTER PROTEIN-RELATED"/>
    <property type="match status" value="1"/>
</dbReference>
<evidence type="ECO:0000313" key="2">
    <source>
        <dbReference type="EMBL" id="SDU62070.1"/>
    </source>
</evidence>
<sequence length="164" mass="18602">MKPKIITIVGKSNSGKTTLLEKLIACLTQRGYKIGSVKHAHDGFEMDKEGKDSWRHRKAGAKSTLVITHNKAAIIKDDTTSYIEKMKYYLSDMDIILAEGFKKQTLPKIEIFRTQSVHKKPLCMNDKNMIAFVTDSDHKPDVPIFGLEDITKIADFIESNFLKN</sequence>
<dbReference type="SUPFAM" id="SSF52540">
    <property type="entry name" value="P-loop containing nucleoside triphosphate hydrolases"/>
    <property type="match status" value="1"/>
</dbReference>
<dbReference type="NCBIfam" id="TIGR00176">
    <property type="entry name" value="mobB"/>
    <property type="match status" value="1"/>
</dbReference>
<name>A0A1H2K068_9BACT</name>
<protein>
    <submittedName>
        <fullName evidence="2">Molybdopterin-guanine dinucleotide biosynthesis protein B</fullName>
    </submittedName>
</protein>
<dbReference type="PANTHER" id="PTHR40072:SF1">
    <property type="entry name" value="MOLYBDOPTERIN-GUANINE DINUCLEOTIDE BIOSYNTHESIS ADAPTER PROTEIN"/>
    <property type="match status" value="1"/>
</dbReference>
<proteinExistence type="predicted"/>
<dbReference type="GO" id="GO:0005525">
    <property type="term" value="F:GTP binding"/>
    <property type="evidence" value="ECO:0007669"/>
    <property type="project" value="InterPro"/>
</dbReference>
<feature type="domain" description="Molybdopterin-guanine dinucleotide biosynthesis protein B (MobB)" evidence="1">
    <location>
        <begin position="5"/>
        <end position="135"/>
    </location>
</feature>
<accession>A0A1H2K068</accession>